<dbReference type="AlphaFoldDB" id="A0A5E4W0F4"/>
<dbReference type="EMBL" id="CABPSC010000011">
    <property type="protein sequence ID" value="VVE17319.1"/>
    <property type="molecule type" value="Genomic_DNA"/>
</dbReference>
<evidence type="ECO:0000313" key="2">
    <source>
        <dbReference type="Proteomes" id="UP000367825"/>
    </source>
</evidence>
<dbReference type="Proteomes" id="UP000367825">
    <property type="component" value="Unassembled WGS sequence"/>
</dbReference>
<sequence>MAPLIDLIGGLLYSDACVQTGMQCAVTVAHVFGY</sequence>
<protein>
    <submittedName>
        <fullName evidence="1">Uncharacterized protein</fullName>
    </submittedName>
</protein>
<proteinExistence type="predicted"/>
<gene>
    <name evidence="1" type="ORF">PNO31109_02944</name>
</gene>
<accession>A0A5E4W0F4</accession>
<organism evidence="1 2">
    <name type="scientific">Pandoraea nosoerga</name>
    <dbReference type="NCBI Taxonomy" id="2508296"/>
    <lineage>
        <taxon>Bacteria</taxon>
        <taxon>Pseudomonadati</taxon>
        <taxon>Pseudomonadota</taxon>
        <taxon>Betaproteobacteria</taxon>
        <taxon>Burkholderiales</taxon>
        <taxon>Burkholderiaceae</taxon>
        <taxon>Pandoraea</taxon>
    </lineage>
</organism>
<evidence type="ECO:0000313" key="1">
    <source>
        <dbReference type="EMBL" id="VVE17319.1"/>
    </source>
</evidence>
<name>A0A5E4W0F4_9BURK</name>
<keyword evidence="2" id="KW-1185">Reference proteome</keyword>
<reference evidence="1 2" key="1">
    <citation type="submission" date="2019-08" db="EMBL/GenBank/DDBJ databases">
        <authorList>
            <person name="Peeters C."/>
        </authorList>
    </citation>
    <scope>NUCLEOTIDE SEQUENCE [LARGE SCALE GENOMIC DNA]</scope>
    <source>
        <strain evidence="1 2">LMG 31109</strain>
    </source>
</reference>